<dbReference type="AlphaFoldDB" id="A0A5B7HIE3"/>
<organism evidence="2 3">
    <name type="scientific">Portunus trituberculatus</name>
    <name type="common">Swimming crab</name>
    <name type="synonym">Neptunus trituberculatus</name>
    <dbReference type="NCBI Taxonomy" id="210409"/>
    <lineage>
        <taxon>Eukaryota</taxon>
        <taxon>Metazoa</taxon>
        <taxon>Ecdysozoa</taxon>
        <taxon>Arthropoda</taxon>
        <taxon>Crustacea</taxon>
        <taxon>Multicrustacea</taxon>
        <taxon>Malacostraca</taxon>
        <taxon>Eumalacostraca</taxon>
        <taxon>Eucarida</taxon>
        <taxon>Decapoda</taxon>
        <taxon>Pleocyemata</taxon>
        <taxon>Brachyura</taxon>
        <taxon>Eubrachyura</taxon>
        <taxon>Portunoidea</taxon>
        <taxon>Portunidae</taxon>
        <taxon>Portuninae</taxon>
        <taxon>Portunus</taxon>
    </lineage>
</organism>
<dbReference type="Proteomes" id="UP000324222">
    <property type="component" value="Unassembled WGS sequence"/>
</dbReference>
<protein>
    <submittedName>
        <fullName evidence="2">Uncharacterized protein</fullName>
    </submittedName>
</protein>
<name>A0A5B7HIE3_PORTR</name>
<dbReference type="EMBL" id="VSRR010030264">
    <property type="protein sequence ID" value="MPC69953.1"/>
    <property type="molecule type" value="Genomic_DNA"/>
</dbReference>
<comment type="caution">
    <text evidence="2">The sequence shown here is derived from an EMBL/GenBank/DDBJ whole genome shotgun (WGS) entry which is preliminary data.</text>
</comment>
<proteinExistence type="predicted"/>
<keyword evidence="3" id="KW-1185">Reference proteome</keyword>
<sequence>MATSTHTLTPPMTRSSRLTPHSLEPSAGIMARNSNITTASTPHPHTTSPRHSASFHSPPPGAKAGQGDTHTRQTPNYYYT</sequence>
<accession>A0A5B7HIE3</accession>
<reference evidence="2 3" key="1">
    <citation type="submission" date="2019-05" db="EMBL/GenBank/DDBJ databases">
        <title>Another draft genome of Portunus trituberculatus and its Hox gene families provides insights of decapod evolution.</title>
        <authorList>
            <person name="Jeong J.-H."/>
            <person name="Song I."/>
            <person name="Kim S."/>
            <person name="Choi T."/>
            <person name="Kim D."/>
            <person name="Ryu S."/>
            <person name="Kim W."/>
        </authorList>
    </citation>
    <scope>NUCLEOTIDE SEQUENCE [LARGE SCALE GENOMIC DNA]</scope>
    <source>
        <tissue evidence="2">Muscle</tissue>
    </source>
</reference>
<evidence type="ECO:0000313" key="3">
    <source>
        <dbReference type="Proteomes" id="UP000324222"/>
    </source>
</evidence>
<feature type="compositionally biased region" description="Polar residues" evidence="1">
    <location>
        <begin position="1"/>
        <end position="19"/>
    </location>
</feature>
<gene>
    <name evidence="2" type="ORF">E2C01_064186</name>
</gene>
<feature type="region of interest" description="Disordered" evidence="1">
    <location>
        <begin position="1"/>
        <end position="80"/>
    </location>
</feature>
<feature type="compositionally biased region" description="Low complexity" evidence="1">
    <location>
        <begin position="37"/>
        <end position="54"/>
    </location>
</feature>
<evidence type="ECO:0000256" key="1">
    <source>
        <dbReference type="SAM" id="MobiDB-lite"/>
    </source>
</evidence>
<evidence type="ECO:0000313" key="2">
    <source>
        <dbReference type="EMBL" id="MPC69953.1"/>
    </source>
</evidence>